<name>A0A5B7HXY0_PORTR</name>
<sequence length="60" mass="6420">MVHSWSCTFSQLLSSAMQESGHTSMGQLTAKSGTNLHRTSFSLPQDPCLATTNICAPSPH</sequence>
<dbReference type="EMBL" id="VSRR010039783">
    <property type="protein sequence ID" value="MPC74823.1"/>
    <property type="molecule type" value="Genomic_DNA"/>
</dbReference>
<gene>
    <name evidence="1" type="ORF">E2C01_069198</name>
</gene>
<reference evidence="1 2" key="1">
    <citation type="submission" date="2019-05" db="EMBL/GenBank/DDBJ databases">
        <title>Another draft genome of Portunus trituberculatus and its Hox gene families provides insights of decapod evolution.</title>
        <authorList>
            <person name="Jeong J.-H."/>
            <person name="Song I."/>
            <person name="Kim S."/>
            <person name="Choi T."/>
            <person name="Kim D."/>
            <person name="Ryu S."/>
            <person name="Kim W."/>
        </authorList>
    </citation>
    <scope>NUCLEOTIDE SEQUENCE [LARGE SCALE GENOMIC DNA]</scope>
    <source>
        <tissue evidence="1">Muscle</tissue>
    </source>
</reference>
<comment type="caution">
    <text evidence="1">The sequence shown here is derived from an EMBL/GenBank/DDBJ whole genome shotgun (WGS) entry which is preliminary data.</text>
</comment>
<organism evidence="1 2">
    <name type="scientific">Portunus trituberculatus</name>
    <name type="common">Swimming crab</name>
    <name type="synonym">Neptunus trituberculatus</name>
    <dbReference type="NCBI Taxonomy" id="210409"/>
    <lineage>
        <taxon>Eukaryota</taxon>
        <taxon>Metazoa</taxon>
        <taxon>Ecdysozoa</taxon>
        <taxon>Arthropoda</taxon>
        <taxon>Crustacea</taxon>
        <taxon>Multicrustacea</taxon>
        <taxon>Malacostraca</taxon>
        <taxon>Eumalacostraca</taxon>
        <taxon>Eucarida</taxon>
        <taxon>Decapoda</taxon>
        <taxon>Pleocyemata</taxon>
        <taxon>Brachyura</taxon>
        <taxon>Eubrachyura</taxon>
        <taxon>Portunoidea</taxon>
        <taxon>Portunidae</taxon>
        <taxon>Portuninae</taxon>
        <taxon>Portunus</taxon>
    </lineage>
</organism>
<protein>
    <submittedName>
        <fullName evidence="1">Uncharacterized protein</fullName>
    </submittedName>
</protein>
<keyword evidence="2" id="KW-1185">Reference proteome</keyword>
<dbReference type="Proteomes" id="UP000324222">
    <property type="component" value="Unassembled WGS sequence"/>
</dbReference>
<evidence type="ECO:0000313" key="2">
    <source>
        <dbReference type="Proteomes" id="UP000324222"/>
    </source>
</evidence>
<accession>A0A5B7HXY0</accession>
<proteinExistence type="predicted"/>
<evidence type="ECO:0000313" key="1">
    <source>
        <dbReference type="EMBL" id="MPC74823.1"/>
    </source>
</evidence>
<dbReference type="AlphaFoldDB" id="A0A5B7HXY0"/>